<feature type="domain" description="DDE-1" evidence="2">
    <location>
        <begin position="311"/>
        <end position="480"/>
    </location>
</feature>
<evidence type="ECO:0000256" key="1">
    <source>
        <dbReference type="SAM" id="MobiDB-lite"/>
    </source>
</evidence>
<evidence type="ECO:0000313" key="4">
    <source>
        <dbReference type="EMBL" id="KJZ70970.1"/>
    </source>
</evidence>
<feature type="region of interest" description="Disordered" evidence="1">
    <location>
        <begin position="574"/>
        <end position="656"/>
    </location>
</feature>
<feature type="compositionally biased region" description="Basic and acidic residues" evidence="1">
    <location>
        <begin position="615"/>
        <end position="656"/>
    </location>
</feature>
<protein>
    <recommendedName>
        <fullName evidence="6">MULE transposase domain-containing protein</fullName>
    </recommendedName>
</protein>
<feature type="domain" description="MULE transposase" evidence="3">
    <location>
        <begin position="923"/>
        <end position="1019"/>
    </location>
</feature>
<dbReference type="PANTHER" id="PTHR47718">
    <property type="entry name" value="OS01G0519700 PROTEIN"/>
    <property type="match status" value="1"/>
</dbReference>
<organism evidence="4 5">
    <name type="scientific">Hirsutella minnesotensis 3608</name>
    <dbReference type="NCBI Taxonomy" id="1043627"/>
    <lineage>
        <taxon>Eukaryota</taxon>
        <taxon>Fungi</taxon>
        <taxon>Dikarya</taxon>
        <taxon>Ascomycota</taxon>
        <taxon>Pezizomycotina</taxon>
        <taxon>Sordariomycetes</taxon>
        <taxon>Hypocreomycetidae</taxon>
        <taxon>Hypocreales</taxon>
        <taxon>Ophiocordycipitaceae</taxon>
        <taxon>Hirsutella</taxon>
    </lineage>
</organism>
<evidence type="ECO:0000259" key="2">
    <source>
        <dbReference type="Pfam" id="PF03184"/>
    </source>
</evidence>
<sequence>MKRVTKLRVTSPFSWKLRNRCIHQPVREADSGPDFQQLCDRLLLVAKELQAGKLRDFTWNMGVCVPKQLLGPGGYLPVYQKSLEHLCLVTDGSCVDGHPNSGLALGDLNCLKNISWTGLRTKPEFAALGAAVRENAKHLRGLALDFIHWDLVMDRWFGVGNPEEDLFRLVFRVEPMSFFLQYPALATLSLSGLDVTSYSRGLAYATNSPSLRSITLRSCLGWESFLHFLIQPGSELTINSLEVYEPLDSRNPGNDVDQALQTFLGSVNGLQNLHLSLPAPRQTKACWHTAAARHSATLRQFVYHLRAVNLDEWVTVIESINCQGWALPAKVIFQGKLHQASWYESGVPDDWHIAVSENGWTSDDLALNWLKEVFDPNTRRRTVGTHRLLILDGHGSHVTPEFDKYCTANSIVVLQMPAHSSHLLQPLDVGCFSPLKTIYGRKVQEKMLAGIHHIDKQDFLPMYLEARRQALSPSNIRSGFMATGLFPFDPNRVLSRLQVQVDKVGNDHGYKNTPSPNKSLEAAKTPYNVNQLTTHAERLLQRRPQNTDSPVSQAINQLIKGCQMAMHSAALLADENRQLRSENQRRKQRKEQRREYIGDGGTLSVAEGTVRIKQRREEEEERVKRRRVEEEERTKRRREKDEERAKRRQEGEERAERRRQENEEWFKLRREKEEERVKKQRAKEDERAKRRREEGERDQRLIEEELSVPRQRAPPRCMNEFAKENGFGVIRRNGSGSRLRKTRYVFQCDRYGEPRRFRGTGIRQKRSRKCGCKWEIVAEALNQNDYTWTLREFANPQHSQHNHDRSISLSAHLIHRRLTASVKATIEVTSRRVGIRARDLRGVVREKHPDTLFTRKDIYNARTLLRREKLGGLGATAALIKLFDERGIPYIVRWSVTESDRLVGLVWTFPYCLRMWKRFPEIMSFDNTYNTNRFKLPLFQVTGQTCLKSIYNAAFGLIDNERHEGFQFLAEGIRQPADQHDIPLPEVVITDFDQQMKAALNSQFPDSQQQICIHHINSNVLLNAKRKWKDAKKDTDSDDSSSGSEKTQIALTSGDIDAVHTIEEHGGPPLQNDSNAPVPHNYRGILEMWKDVTFAQTKEDYEKAWLRLCGEFNDQQAILAYLYKTYLPLSAQWAYYSTKKYRNFGVRVTSGTEASNNNVKSYLLNGTNHLYGLVEAIEGMLLDQERDFIDNCSQDEVLTARKYPGPGSEYLGELRIVMSQPGLDILANEHRHYLKSMPTKSRPWPKPIGNCNEDCSVSWQQGIPCRHAISEKLEAGTILTKWDVHPRWHLR</sequence>
<accession>A0A0F7ZL71</accession>
<gene>
    <name evidence="4" type="ORF">HIM_09625</name>
</gene>
<proteinExistence type="predicted"/>
<dbReference type="Pfam" id="PF10551">
    <property type="entry name" value="MULE"/>
    <property type="match status" value="1"/>
</dbReference>
<dbReference type="Pfam" id="PF03184">
    <property type="entry name" value="DDE_1"/>
    <property type="match status" value="1"/>
</dbReference>
<keyword evidence="5" id="KW-1185">Reference proteome</keyword>
<name>A0A0F7ZL71_9HYPO</name>
<reference evidence="4 5" key="1">
    <citation type="journal article" date="2014" name="Genome Biol. Evol.">
        <title>Comparative genomics and transcriptomics analyses reveal divergent lifestyle features of nematode endoparasitic fungus Hirsutella minnesotensis.</title>
        <authorList>
            <person name="Lai Y."/>
            <person name="Liu K."/>
            <person name="Zhang X."/>
            <person name="Zhang X."/>
            <person name="Li K."/>
            <person name="Wang N."/>
            <person name="Shu C."/>
            <person name="Wu Y."/>
            <person name="Wang C."/>
            <person name="Bushley K.E."/>
            <person name="Xiang M."/>
            <person name="Liu X."/>
        </authorList>
    </citation>
    <scope>NUCLEOTIDE SEQUENCE [LARGE SCALE GENOMIC DNA]</scope>
    <source>
        <strain evidence="4 5">3608</strain>
    </source>
</reference>
<dbReference type="GO" id="GO:0003676">
    <property type="term" value="F:nucleic acid binding"/>
    <property type="evidence" value="ECO:0007669"/>
    <property type="project" value="InterPro"/>
</dbReference>
<evidence type="ECO:0000313" key="5">
    <source>
        <dbReference type="Proteomes" id="UP000054481"/>
    </source>
</evidence>
<feature type="compositionally biased region" description="Basic and acidic residues" evidence="1">
    <location>
        <begin position="574"/>
        <end position="585"/>
    </location>
</feature>
<dbReference type="InterPro" id="IPR018289">
    <property type="entry name" value="MULE_transposase_dom"/>
</dbReference>
<dbReference type="Proteomes" id="UP000054481">
    <property type="component" value="Unassembled WGS sequence"/>
</dbReference>
<dbReference type="PANTHER" id="PTHR47718:SF3">
    <property type="entry name" value="PROTEIN FAR1-RELATED SEQUENCE 5-LIKE"/>
    <property type="match status" value="1"/>
</dbReference>
<dbReference type="InterPro" id="IPR004875">
    <property type="entry name" value="DDE_SF_endonuclease_dom"/>
</dbReference>
<evidence type="ECO:0008006" key="6">
    <source>
        <dbReference type="Google" id="ProtNLM"/>
    </source>
</evidence>
<dbReference type="EMBL" id="KQ030597">
    <property type="protein sequence ID" value="KJZ70970.1"/>
    <property type="molecule type" value="Genomic_DNA"/>
</dbReference>
<evidence type="ECO:0000259" key="3">
    <source>
        <dbReference type="Pfam" id="PF10551"/>
    </source>
</evidence>
<dbReference type="OrthoDB" id="1720422at2759"/>